<evidence type="ECO:0000256" key="5">
    <source>
        <dbReference type="ARBA" id="ARBA00023163"/>
    </source>
</evidence>
<dbReference type="NCBIfam" id="TIGR02937">
    <property type="entry name" value="sigma70-ECF"/>
    <property type="match status" value="1"/>
</dbReference>
<evidence type="ECO:0000313" key="9">
    <source>
        <dbReference type="Proteomes" id="UP000280507"/>
    </source>
</evidence>
<keyword evidence="9" id="KW-1185">Reference proteome</keyword>
<evidence type="ECO:0000256" key="1">
    <source>
        <dbReference type="ARBA" id="ARBA00010641"/>
    </source>
</evidence>
<dbReference type="Proteomes" id="UP000280507">
    <property type="component" value="Unassembled WGS sequence"/>
</dbReference>
<dbReference type="SUPFAM" id="SSF88659">
    <property type="entry name" value="Sigma3 and sigma4 domains of RNA polymerase sigma factors"/>
    <property type="match status" value="1"/>
</dbReference>
<evidence type="ECO:0000259" key="6">
    <source>
        <dbReference type="Pfam" id="PF04542"/>
    </source>
</evidence>
<keyword evidence="5" id="KW-0804">Transcription</keyword>
<dbReference type="Gene3D" id="1.10.10.10">
    <property type="entry name" value="Winged helix-like DNA-binding domain superfamily/Winged helix DNA-binding domain"/>
    <property type="match status" value="1"/>
</dbReference>
<dbReference type="PANTHER" id="PTHR43133">
    <property type="entry name" value="RNA POLYMERASE ECF-TYPE SIGMA FACTO"/>
    <property type="match status" value="1"/>
</dbReference>
<dbReference type="Gene3D" id="1.10.1740.10">
    <property type="match status" value="1"/>
</dbReference>
<evidence type="ECO:0000259" key="7">
    <source>
        <dbReference type="Pfam" id="PF08281"/>
    </source>
</evidence>
<dbReference type="EMBL" id="RIZG01000003">
    <property type="protein sequence ID" value="RNF51527.1"/>
    <property type="molecule type" value="Genomic_DNA"/>
</dbReference>
<dbReference type="NCBIfam" id="TIGR02943">
    <property type="entry name" value="Sig70_famx1"/>
    <property type="match status" value="1"/>
</dbReference>
<dbReference type="InterPro" id="IPR007627">
    <property type="entry name" value="RNA_pol_sigma70_r2"/>
</dbReference>
<organism evidence="8 9">
    <name type="scientific">Marinomonas hwangdonensis</name>
    <dbReference type="NCBI Taxonomy" id="1053647"/>
    <lineage>
        <taxon>Bacteria</taxon>
        <taxon>Pseudomonadati</taxon>
        <taxon>Pseudomonadota</taxon>
        <taxon>Gammaproteobacteria</taxon>
        <taxon>Oceanospirillales</taxon>
        <taxon>Oceanospirillaceae</taxon>
        <taxon>Marinomonas</taxon>
    </lineage>
</organism>
<name>A0A3M8Q5Z4_9GAMM</name>
<dbReference type="OrthoDB" id="9782108at2"/>
<protein>
    <submittedName>
        <fullName evidence="8">RNA polymerase factor sigma-70</fullName>
    </submittedName>
</protein>
<dbReference type="InterPro" id="IPR013324">
    <property type="entry name" value="RNA_pol_sigma_r3/r4-like"/>
</dbReference>
<dbReference type="Pfam" id="PF08281">
    <property type="entry name" value="Sigma70_r4_2"/>
    <property type="match status" value="1"/>
</dbReference>
<evidence type="ECO:0000256" key="4">
    <source>
        <dbReference type="ARBA" id="ARBA00023125"/>
    </source>
</evidence>
<dbReference type="InterPro" id="IPR014289">
    <property type="entry name" value="RNA_pol_sigma-24-rel"/>
</dbReference>
<keyword evidence="4" id="KW-0238">DNA-binding</keyword>
<dbReference type="GO" id="GO:0003677">
    <property type="term" value="F:DNA binding"/>
    <property type="evidence" value="ECO:0007669"/>
    <property type="project" value="UniProtKB-KW"/>
</dbReference>
<comment type="caution">
    <text evidence="8">The sequence shown here is derived from an EMBL/GenBank/DDBJ whole genome shotgun (WGS) entry which is preliminary data.</text>
</comment>
<feature type="domain" description="RNA polymerase sigma factor 70 region 4 type 2" evidence="7">
    <location>
        <begin position="149"/>
        <end position="199"/>
    </location>
</feature>
<keyword evidence="3" id="KW-0731">Sigma factor</keyword>
<dbReference type="SUPFAM" id="SSF88946">
    <property type="entry name" value="Sigma2 domain of RNA polymerase sigma factors"/>
    <property type="match status" value="1"/>
</dbReference>
<evidence type="ECO:0000256" key="2">
    <source>
        <dbReference type="ARBA" id="ARBA00023015"/>
    </source>
</evidence>
<proteinExistence type="inferred from homology"/>
<dbReference type="GO" id="GO:0016987">
    <property type="term" value="F:sigma factor activity"/>
    <property type="evidence" value="ECO:0007669"/>
    <property type="project" value="UniProtKB-KW"/>
</dbReference>
<dbReference type="InterPro" id="IPR013249">
    <property type="entry name" value="RNA_pol_sigma70_r4_t2"/>
</dbReference>
<reference evidence="8 9" key="1">
    <citation type="journal article" date="2012" name="Int. J. Syst. Evol. Microbiol.">
        <title>Marinomonas hwangdonensis sp. nov., isolated from seawater.</title>
        <authorList>
            <person name="Jung Y.T."/>
            <person name="Oh T.K."/>
            <person name="Yoon J.H."/>
        </authorList>
    </citation>
    <scope>NUCLEOTIDE SEQUENCE [LARGE SCALE GENOMIC DNA]</scope>
    <source>
        <strain evidence="8 9">HDW-15</strain>
    </source>
</reference>
<dbReference type="InterPro" id="IPR014284">
    <property type="entry name" value="RNA_pol_sigma-70_dom"/>
</dbReference>
<gene>
    <name evidence="8" type="ORF">EBI00_06405</name>
</gene>
<dbReference type="GO" id="GO:0006352">
    <property type="term" value="P:DNA-templated transcription initiation"/>
    <property type="evidence" value="ECO:0007669"/>
    <property type="project" value="InterPro"/>
</dbReference>
<feature type="domain" description="RNA polymerase sigma-70 region 2" evidence="6">
    <location>
        <begin position="30"/>
        <end position="95"/>
    </location>
</feature>
<comment type="similarity">
    <text evidence="1">Belongs to the sigma-70 factor family. ECF subfamily.</text>
</comment>
<accession>A0A3M8Q5Z4</accession>
<dbReference type="InterPro" id="IPR036388">
    <property type="entry name" value="WH-like_DNA-bd_sf"/>
</dbReference>
<keyword evidence="2" id="KW-0805">Transcription regulation</keyword>
<evidence type="ECO:0000256" key="3">
    <source>
        <dbReference type="ARBA" id="ARBA00023082"/>
    </source>
</evidence>
<dbReference type="InterPro" id="IPR013325">
    <property type="entry name" value="RNA_pol_sigma_r2"/>
</dbReference>
<dbReference type="RefSeq" id="WP_123095099.1">
    <property type="nucleotide sequence ID" value="NZ_RIZG01000003.1"/>
</dbReference>
<evidence type="ECO:0000313" key="8">
    <source>
        <dbReference type="EMBL" id="RNF51527.1"/>
    </source>
</evidence>
<dbReference type="AlphaFoldDB" id="A0A3M8Q5Z4"/>
<dbReference type="PANTHER" id="PTHR43133:SF8">
    <property type="entry name" value="RNA POLYMERASE SIGMA FACTOR HI_1459-RELATED"/>
    <property type="match status" value="1"/>
</dbReference>
<dbReference type="NCBIfam" id="NF009196">
    <property type="entry name" value="PRK12544.1"/>
    <property type="match status" value="1"/>
</dbReference>
<sequence>MINDSNIAHASELTPSAPSAGLFYDRLFMEDLRTQMIKFAQLQVRDSQLAEDAVQEAMLSAYQNIDRFGRQAALKTWVFSILKNKLIDLLRKEKRLTAASQLEDGPNDNGEALLEQLFNDNGGWQKSERPKKWNDPDHGVENEHFWRVFDACLQALPNKYGRLFMMREFLEMDTAEICHNEAISVTSLNVTLYRARLRLRECLEDNWYQKEVI</sequence>
<dbReference type="InterPro" id="IPR039425">
    <property type="entry name" value="RNA_pol_sigma-70-like"/>
</dbReference>
<dbReference type="Pfam" id="PF04542">
    <property type="entry name" value="Sigma70_r2"/>
    <property type="match status" value="1"/>
</dbReference>